<feature type="transmembrane region" description="Helical" evidence="1">
    <location>
        <begin position="53"/>
        <end position="69"/>
    </location>
</feature>
<keyword evidence="1" id="KW-1133">Transmembrane helix</keyword>
<evidence type="ECO:0000313" key="2">
    <source>
        <dbReference type="EMBL" id="MBU3028656.1"/>
    </source>
</evidence>
<proteinExistence type="predicted"/>
<protein>
    <recommendedName>
        <fullName evidence="4">NfeD-like C-terminal domain-containing protein</fullName>
    </recommendedName>
</protein>
<accession>A0ABS6AH07</accession>
<keyword evidence="1" id="KW-0812">Transmembrane</keyword>
<dbReference type="Proteomes" id="UP001166191">
    <property type="component" value="Unassembled WGS sequence"/>
</dbReference>
<comment type="caution">
    <text evidence="2">The sequence shown here is derived from an EMBL/GenBank/DDBJ whole genome shotgun (WGS) entry which is preliminary data.</text>
</comment>
<evidence type="ECO:0000256" key="1">
    <source>
        <dbReference type="SAM" id="Phobius"/>
    </source>
</evidence>
<sequence length="89" mass="9778">MNWLNGWLWIVLSLVLAVLELFAPGWVFMGLAAAVGLMGILLLTGLWSAGLPMTLVATALLSGLAWYLLRRVAGVKKGQVRIWDRDIND</sequence>
<evidence type="ECO:0000313" key="3">
    <source>
        <dbReference type="Proteomes" id="UP001166191"/>
    </source>
</evidence>
<organism evidence="2 3">
    <name type="scientific">Paracoccus marinaquae</name>
    <dbReference type="NCBI Taxonomy" id="2841926"/>
    <lineage>
        <taxon>Bacteria</taxon>
        <taxon>Pseudomonadati</taxon>
        <taxon>Pseudomonadota</taxon>
        <taxon>Alphaproteobacteria</taxon>
        <taxon>Rhodobacterales</taxon>
        <taxon>Paracoccaceae</taxon>
        <taxon>Paracoccus</taxon>
    </lineage>
</organism>
<reference evidence="2" key="1">
    <citation type="submission" date="2021-06" db="EMBL/GenBank/DDBJ databases">
        <title>Paracoccus bacterium XHP0099 sp. nov., isolated from the surface waters of the Yellow Sea.</title>
        <authorList>
            <person name="Xue H."/>
            <person name="Zhang D."/>
        </authorList>
    </citation>
    <scope>NUCLEOTIDE SEQUENCE</scope>
    <source>
        <strain evidence="2">XHP0099</strain>
    </source>
</reference>
<dbReference type="EMBL" id="JAHKNG010000001">
    <property type="protein sequence ID" value="MBU3028656.1"/>
    <property type="molecule type" value="Genomic_DNA"/>
</dbReference>
<evidence type="ECO:0008006" key="4">
    <source>
        <dbReference type="Google" id="ProtNLM"/>
    </source>
</evidence>
<keyword evidence="1" id="KW-0472">Membrane</keyword>
<keyword evidence="3" id="KW-1185">Reference proteome</keyword>
<name>A0ABS6AH07_9RHOB</name>
<gene>
    <name evidence="2" type="ORF">KNW02_00815</name>
</gene>
<feature type="transmembrane region" description="Helical" evidence="1">
    <location>
        <begin position="6"/>
        <end position="23"/>
    </location>
</feature>
<dbReference type="RefSeq" id="WP_216031350.1">
    <property type="nucleotide sequence ID" value="NZ_JAHKNG010000001.1"/>
</dbReference>